<evidence type="ECO:0000313" key="4">
    <source>
        <dbReference type="Proteomes" id="UP000076552"/>
    </source>
</evidence>
<dbReference type="Pfam" id="PF06985">
    <property type="entry name" value="HET"/>
    <property type="match status" value="1"/>
</dbReference>
<sequence>MICEFCRSTVLESKKRWDYHHQHAASFEASLQSECVFCTRLAENLGTLSPWFDNEHEIKSVYRWNIRQAYRTRDTQSYISVRFRPVPGRSDGNKRSETLPDVQFHLYPKDDFDSDIDKSNLGAGTDSHQSQEQMRTWMNDCVNNHPECIRHHSSRNFVPTRVLDVGPPEDTTWPPSYVRVVDTRKTPINAPYLTLSHCWGDGVFVQLTKENLGDFTTRGVPWEGRDGICSNTTFAQALQVVRQLGLRYIWIDSLCIIQGKGDKGLHVEDWKAEAPLMHKVYRNSYCNIAAADSRNHTEGLFRSRKPGFLPVYYTSRKPSKAFGDTVWRVLEYDHWDTGLLKRHLYTRGWVFQERLLSPRLLHFGAGQVFWDCATLSASEALPDGLPPALDNIASTHRSWRRQLQDSALSVRSLVSSTADSLQGFWKDSVRAYTSCNLTFHNDKLAAMWGIAKLVRDALGEEYGAGLWTNGLHEQLAWRVLDWGAGKRAGEKEGGFPSWSWASVKGAVEVTPPVPDLPRFYTALGHDGRALKFLLKNPLFGRFEGEHSASWKEELVNMTMKLEETSAKMSRKIAAKVVNVFASILEESLETKDHKDLDGSPGLDGKRQPTSQESGIKDSTEGPRKIGMGLKEDGPEKTEPMETDSGNTDTMEKGHAADMPSELLSNKIAIQTHICKGTLQQAPEEGEWTVAIEGLNQSGAFIEAFPDTRPRSSSTQCEFLVLAVSKEVCDDLGEWGPDDGYLEEEDIVGTHYSGSAVLVEKVEDDHYRRIGAMVFRQLDGDSWRHLRRACGQDGEIMEGELDVEDGQRVWLV</sequence>
<feature type="domain" description="Heterokaryon incompatibility" evidence="2">
    <location>
        <begin position="192"/>
        <end position="353"/>
    </location>
</feature>
<proteinExistence type="predicted"/>
<evidence type="ECO:0000313" key="3">
    <source>
        <dbReference type="EMBL" id="KZL71218.1"/>
    </source>
</evidence>
<feature type="compositionally biased region" description="Basic and acidic residues" evidence="1">
    <location>
        <begin position="614"/>
        <end position="639"/>
    </location>
</feature>
<reference evidence="3 4" key="1">
    <citation type="submission" date="2015-06" db="EMBL/GenBank/DDBJ databases">
        <title>Survival trade-offs in plant roots during colonization by closely related pathogenic and mutualistic fungi.</title>
        <authorList>
            <person name="Hacquard S."/>
            <person name="Kracher B."/>
            <person name="Hiruma K."/>
            <person name="Weinman A."/>
            <person name="Muench P."/>
            <person name="Garrido Oter R."/>
            <person name="Ver Loren van Themaat E."/>
            <person name="Dallerey J.-F."/>
            <person name="Damm U."/>
            <person name="Henrissat B."/>
            <person name="Lespinet O."/>
            <person name="Thon M."/>
            <person name="Kemen E."/>
            <person name="McHardy A.C."/>
            <person name="Schulze-Lefert P."/>
            <person name="O'Connell R.J."/>
        </authorList>
    </citation>
    <scope>NUCLEOTIDE SEQUENCE [LARGE SCALE GENOMIC DNA]</scope>
    <source>
        <strain evidence="3 4">0861</strain>
    </source>
</reference>
<organism evidence="3 4">
    <name type="scientific">Colletotrichum tofieldiae</name>
    <dbReference type="NCBI Taxonomy" id="708197"/>
    <lineage>
        <taxon>Eukaryota</taxon>
        <taxon>Fungi</taxon>
        <taxon>Dikarya</taxon>
        <taxon>Ascomycota</taxon>
        <taxon>Pezizomycotina</taxon>
        <taxon>Sordariomycetes</taxon>
        <taxon>Hypocreomycetidae</taxon>
        <taxon>Glomerellales</taxon>
        <taxon>Glomerellaceae</taxon>
        <taxon>Colletotrichum</taxon>
        <taxon>Colletotrichum spaethianum species complex</taxon>
    </lineage>
</organism>
<accession>A0A166SUA2</accession>
<dbReference type="STRING" id="708197.A0A166SUA2"/>
<comment type="caution">
    <text evidence="3">The sequence shown here is derived from an EMBL/GenBank/DDBJ whole genome shotgun (WGS) entry which is preliminary data.</text>
</comment>
<gene>
    <name evidence="3" type="ORF">CT0861_04838</name>
</gene>
<evidence type="ECO:0000256" key="1">
    <source>
        <dbReference type="SAM" id="MobiDB-lite"/>
    </source>
</evidence>
<protein>
    <submittedName>
        <fullName evidence="3">Heterokaryon incompatibility protein</fullName>
    </submittedName>
</protein>
<dbReference type="AlphaFoldDB" id="A0A166SUA2"/>
<keyword evidence="4" id="KW-1185">Reference proteome</keyword>
<dbReference type="InterPro" id="IPR010730">
    <property type="entry name" value="HET"/>
</dbReference>
<dbReference type="PANTHER" id="PTHR33112">
    <property type="entry name" value="DOMAIN PROTEIN, PUTATIVE-RELATED"/>
    <property type="match status" value="1"/>
</dbReference>
<dbReference type="PANTHER" id="PTHR33112:SF10">
    <property type="entry name" value="TOL"/>
    <property type="match status" value="1"/>
</dbReference>
<dbReference type="EMBL" id="LFIV01000076">
    <property type="protein sequence ID" value="KZL71218.1"/>
    <property type="molecule type" value="Genomic_DNA"/>
</dbReference>
<evidence type="ECO:0000259" key="2">
    <source>
        <dbReference type="Pfam" id="PF06985"/>
    </source>
</evidence>
<name>A0A166SUA2_9PEZI</name>
<feature type="region of interest" description="Disordered" evidence="1">
    <location>
        <begin position="590"/>
        <end position="653"/>
    </location>
</feature>
<dbReference type="Proteomes" id="UP000076552">
    <property type="component" value="Unassembled WGS sequence"/>
</dbReference>